<evidence type="ECO:0000256" key="1">
    <source>
        <dbReference type="SAM" id="Phobius"/>
    </source>
</evidence>
<name>A0A8J2UBM2_9BACT</name>
<accession>A0A8J2UBM2</accession>
<evidence type="ECO:0000313" key="3">
    <source>
        <dbReference type="Proteomes" id="UP000607559"/>
    </source>
</evidence>
<dbReference type="Proteomes" id="UP000607559">
    <property type="component" value="Unassembled WGS sequence"/>
</dbReference>
<keyword evidence="1" id="KW-1133">Transmembrane helix</keyword>
<reference evidence="2" key="2">
    <citation type="submission" date="2020-09" db="EMBL/GenBank/DDBJ databases">
        <authorList>
            <person name="Sun Q."/>
            <person name="Zhou Y."/>
        </authorList>
    </citation>
    <scope>NUCLEOTIDE SEQUENCE</scope>
    <source>
        <strain evidence="2">CGMCC 1.15448</strain>
    </source>
</reference>
<keyword evidence="1" id="KW-0472">Membrane</keyword>
<dbReference type="AlphaFoldDB" id="A0A8J2UBM2"/>
<evidence type="ECO:0008006" key="4">
    <source>
        <dbReference type="Google" id="ProtNLM"/>
    </source>
</evidence>
<dbReference type="RefSeq" id="WP_188930698.1">
    <property type="nucleotide sequence ID" value="NZ_BMJC01000002.1"/>
</dbReference>
<feature type="transmembrane region" description="Helical" evidence="1">
    <location>
        <begin position="7"/>
        <end position="23"/>
    </location>
</feature>
<dbReference type="Pfam" id="PF05751">
    <property type="entry name" value="FixH"/>
    <property type="match status" value="1"/>
</dbReference>
<dbReference type="InterPro" id="IPR008620">
    <property type="entry name" value="FixH"/>
</dbReference>
<evidence type="ECO:0000313" key="2">
    <source>
        <dbReference type="EMBL" id="GGA94716.1"/>
    </source>
</evidence>
<protein>
    <recommendedName>
        <fullName evidence="4">Nitrogen fixation protein FixH</fullName>
    </recommendedName>
</protein>
<proteinExistence type="predicted"/>
<comment type="caution">
    <text evidence="2">The sequence shown here is derived from an EMBL/GenBank/DDBJ whole genome shotgun (WGS) entry which is preliminary data.</text>
</comment>
<organism evidence="2 3">
    <name type="scientific">Puia dinghuensis</name>
    <dbReference type="NCBI Taxonomy" id="1792502"/>
    <lineage>
        <taxon>Bacteria</taxon>
        <taxon>Pseudomonadati</taxon>
        <taxon>Bacteroidota</taxon>
        <taxon>Chitinophagia</taxon>
        <taxon>Chitinophagales</taxon>
        <taxon>Chitinophagaceae</taxon>
        <taxon>Puia</taxon>
    </lineage>
</organism>
<dbReference type="EMBL" id="BMJC01000002">
    <property type="protein sequence ID" value="GGA94716.1"/>
    <property type="molecule type" value="Genomic_DNA"/>
</dbReference>
<gene>
    <name evidence="2" type="ORF">GCM10011511_17520</name>
</gene>
<reference evidence="2" key="1">
    <citation type="journal article" date="2014" name="Int. J. Syst. Evol. Microbiol.">
        <title>Complete genome sequence of Corynebacterium casei LMG S-19264T (=DSM 44701T), isolated from a smear-ripened cheese.</title>
        <authorList>
            <consortium name="US DOE Joint Genome Institute (JGI-PGF)"/>
            <person name="Walter F."/>
            <person name="Albersmeier A."/>
            <person name="Kalinowski J."/>
            <person name="Ruckert C."/>
        </authorList>
    </citation>
    <scope>NUCLEOTIDE SEQUENCE</scope>
    <source>
        <strain evidence="2">CGMCC 1.15448</strain>
    </source>
</reference>
<sequence>MNWGNKLLLVFVVFGGGISYMVYRCMQTPVDLVSKDYYRDELAYQRVIDGTQRANDLSGSVKLETTAVGVRLALPREMRYRTITGTVRFYCAADAARDREIALEPDAEGVQDIGRKAVGPGQYTVSVSWQSGGVDYYSQQPFVIH</sequence>
<keyword evidence="1" id="KW-0812">Transmembrane</keyword>
<keyword evidence="3" id="KW-1185">Reference proteome</keyword>